<sequence>MARTLSSRLQNIGVMGFTTALTHVATKSRTVAGSLDISVLGILNPTLSLPCSRIDPGLAGIFESSHVVEVQAPDGPSHLNLRGSQAGHMADRPRPPIPDCIEVVVADKIRQTRQF</sequence>
<reference evidence="2 3" key="1">
    <citation type="submission" date="2018-05" db="EMBL/GenBank/DDBJ databases">
        <title>Genome of Sphingosinicella humi QZX222.</title>
        <authorList>
            <person name="Qiao Z."/>
            <person name="Wang G."/>
        </authorList>
    </citation>
    <scope>NUCLEOTIDE SEQUENCE [LARGE SCALE GENOMIC DNA]</scope>
    <source>
        <strain evidence="2 3">QZX222</strain>
    </source>
</reference>
<name>A0A2U2J1U6_9SPHN</name>
<protein>
    <submittedName>
        <fullName evidence="2">Uncharacterized protein</fullName>
    </submittedName>
</protein>
<evidence type="ECO:0000256" key="1">
    <source>
        <dbReference type="SAM" id="MobiDB-lite"/>
    </source>
</evidence>
<evidence type="ECO:0000313" key="3">
    <source>
        <dbReference type="Proteomes" id="UP000245916"/>
    </source>
</evidence>
<dbReference type="AlphaFoldDB" id="A0A2U2J1U6"/>
<keyword evidence="3" id="KW-1185">Reference proteome</keyword>
<organism evidence="2 3">
    <name type="scientific">Allosphingosinicella humi</name>
    <dbReference type="NCBI Taxonomy" id="2068657"/>
    <lineage>
        <taxon>Bacteria</taxon>
        <taxon>Pseudomonadati</taxon>
        <taxon>Pseudomonadota</taxon>
        <taxon>Alphaproteobacteria</taxon>
        <taxon>Sphingomonadales</taxon>
        <taxon>Sphingomonadaceae</taxon>
        <taxon>Allosphingosinicella</taxon>
    </lineage>
</organism>
<proteinExistence type="predicted"/>
<gene>
    <name evidence="2" type="ORF">DF286_05160</name>
</gene>
<accession>A0A2U2J1U6</accession>
<evidence type="ECO:0000313" key="2">
    <source>
        <dbReference type="EMBL" id="PWG02317.1"/>
    </source>
</evidence>
<feature type="region of interest" description="Disordered" evidence="1">
    <location>
        <begin position="73"/>
        <end position="95"/>
    </location>
</feature>
<comment type="caution">
    <text evidence="2">The sequence shown here is derived from an EMBL/GenBank/DDBJ whole genome shotgun (WGS) entry which is preliminary data.</text>
</comment>
<dbReference type="Proteomes" id="UP000245916">
    <property type="component" value="Unassembled WGS sequence"/>
</dbReference>
<dbReference type="EMBL" id="QFFF01000001">
    <property type="protein sequence ID" value="PWG02317.1"/>
    <property type="molecule type" value="Genomic_DNA"/>
</dbReference>